<dbReference type="EMBL" id="DTBJ01000017">
    <property type="protein sequence ID" value="HGM58444.1"/>
    <property type="molecule type" value="Genomic_DNA"/>
</dbReference>
<sequence length="259" mass="30310">MPGLDPFKLTQFVREKVTRIRNNVEELRYYRFRGGKWYGGIATGDVVGCNLRCKFCWSWRYSYFVDKGFFYKPISVFEKLISIAKQRNYKYIRLSGGEPTIAEKHLIELLDIFSESDLVFILETNGLLLGYNIDLTKKIVNYSNVVIRVSFKGTTPEEFENLTGARREFFDYQFKALENLLNEGLKPGKDFYPAVMLSFTPEDNFREFLKKLSNIHPVLASEIDIEYVILYPHVVELLRKNNLKPFIAYYPDNIPNSLI</sequence>
<evidence type="ECO:0000256" key="2">
    <source>
        <dbReference type="ARBA" id="ARBA00005155"/>
    </source>
</evidence>
<evidence type="ECO:0000313" key="12">
    <source>
        <dbReference type="EMBL" id="HGM58444.1"/>
    </source>
</evidence>
<comment type="caution">
    <text evidence="12">The sequence shown here is derived from an EMBL/GenBank/DDBJ whole genome shotgun (WGS) entry which is preliminary data.</text>
</comment>
<keyword evidence="4" id="KW-0004">4Fe-4S</keyword>
<dbReference type="Gene3D" id="3.20.20.70">
    <property type="entry name" value="Aldolase class I"/>
    <property type="match status" value="1"/>
</dbReference>
<dbReference type="CDD" id="cd01335">
    <property type="entry name" value="Radical_SAM"/>
    <property type="match status" value="1"/>
</dbReference>
<dbReference type="GO" id="GO:0016829">
    <property type="term" value="F:lyase activity"/>
    <property type="evidence" value="ECO:0007669"/>
    <property type="project" value="UniProtKB-KW"/>
</dbReference>
<gene>
    <name evidence="12" type="ORF">ENU14_02510</name>
</gene>
<comment type="cofactor">
    <cofactor evidence="1">
        <name>[4Fe-4S] cluster</name>
        <dbReference type="ChEBI" id="CHEBI:49883"/>
    </cofactor>
</comment>
<evidence type="ECO:0000259" key="11">
    <source>
        <dbReference type="PROSITE" id="PS51918"/>
    </source>
</evidence>
<accession>A0A7C4HDA8</accession>
<evidence type="ECO:0000256" key="3">
    <source>
        <dbReference type="ARBA" id="ARBA00006804"/>
    </source>
</evidence>
<reference evidence="12" key="1">
    <citation type="journal article" date="2020" name="mSystems">
        <title>Genome- and Community-Level Interaction Insights into Carbon Utilization and Element Cycling Functions of Hydrothermarchaeota in Hydrothermal Sediment.</title>
        <authorList>
            <person name="Zhou Z."/>
            <person name="Liu Y."/>
            <person name="Xu W."/>
            <person name="Pan J."/>
            <person name="Luo Z.H."/>
            <person name="Li M."/>
        </authorList>
    </citation>
    <scope>NUCLEOTIDE SEQUENCE [LARGE SCALE GENOMIC DNA]</scope>
    <source>
        <strain evidence="12">SpSt-642</strain>
    </source>
</reference>
<dbReference type="GO" id="GO:0046872">
    <property type="term" value="F:metal ion binding"/>
    <property type="evidence" value="ECO:0007669"/>
    <property type="project" value="UniProtKB-KW"/>
</dbReference>
<dbReference type="Pfam" id="PF04055">
    <property type="entry name" value="Radical_SAM"/>
    <property type="match status" value="1"/>
</dbReference>
<evidence type="ECO:0000256" key="6">
    <source>
        <dbReference type="ARBA" id="ARBA00022723"/>
    </source>
</evidence>
<organism evidence="12">
    <name type="scientific">Staphylothermus marinus</name>
    <dbReference type="NCBI Taxonomy" id="2280"/>
    <lineage>
        <taxon>Archaea</taxon>
        <taxon>Thermoproteota</taxon>
        <taxon>Thermoprotei</taxon>
        <taxon>Desulfurococcales</taxon>
        <taxon>Desulfurococcaceae</taxon>
        <taxon>Staphylothermus</taxon>
    </lineage>
</organism>
<keyword evidence="8" id="KW-0411">Iron-sulfur</keyword>
<keyword evidence="6" id="KW-0479">Metal-binding</keyword>
<keyword evidence="9" id="KW-0535">Nitrogen fixation</keyword>
<dbReference type="SFLD" id="SFLDS00029">
    <property type="entry name" value="Radical_SAM"/>
    <property type="match status" value="1"/>
</dbReference>
<feature type="domain" description="Radical SAM core" evidence="11">
    <location>
        <begin position="33"/>
        <end position="259"/>
    </location>
</feature>
<name>A0A7C4HDA8_STAMA</name>
<evidence type="ECO:0000256" key="10">
    <source>
        <dbReference type="ARBA" id="ARBA00023239"/>
    </source>
</evidence>
<dbReference type="SUPFAM" id="SSF102114">
    <property type="entry name" value="Radical SAM enzymes"/>
    <property type="match status" value="1"/>
</dbReference>
<comment type="similarity">
    <text evidence="3">Belongs to the radical SAM superfamily. NifB family.</text>
</comment>
<dbReference type="InterPro" id="IPR013785">
    <property type="entry name" value="Aldolase_TIM"/>
</dbReference>
<keyword evidence="5" id="KW-0949">S-adenosyl-L-methionine</keyword>
<dbReference type="PANTHER" id="PTHR43787">
    <property type="entry name" value="FEMO COFACTOR BIOSYNTHESIS PROTEIN NIFB-RELATED"/>
    <property type="match status" value="1"/>
</dbReference>
<dbReference type="AlphaFoldDB" id="A0A7C4HDA8"/>
<comment type="pathway">
    <text evidence="2">Cofactor biosynthesis; Fe-Mo cofactor biosynthesis.</text>
</comment>
<evidence type="ECO:0000256" key="8">
    <source>
        <dbReference type="ARBA" id="ARBA00023014"/>
    </source>
</evidence>
<keyword evidence="10" id="KW-0456">Lyase</keyword>
<keyword evidence="7" id="KW-0408">Iron</keyword>
<protein>
    <submittedName>
        <fullName evidence="12">Radical SAM protein</fullName>
    </submittedName>
</protein>
<evidence type="ECO:0000256" key="9">
    <source>
        <dbReference type="ARBA" id="ARBA00023231"/>
    </source>
</evidence>
<evidence type="ECO:0000256" key="7">
    <source>
        <dbReference type="ARBA" id="ARBA00023004"/>
    </source>
</evidence>
<evidence type="ECO:0000256" key="5">
    <source>
        <dbReference type="ARBA" id="ARBA00022691"/>
    </source>
</evidence>
<dbReference type="GO" id="GO:0051539">
    <property type="term" value="F:4 iron, 4 sulfur cluster binding"/>
    <property type="evidence" value="ECO:0007669"/>
    <property type="project" value="UniProtKB-KW"/>
</dbReference>
<dbReference type="PROSITE" id="PS51918">
    <property type="entry name" value="RADICAL_SAM"/>
    <property type="match status" value="1"/>
</dbReference>
<evidence type="ECO:0000256" key="1">
    <source>
        <dbReference type="ARBA" id="ARBA00001966"/>
    </source>
</evidence>
<proteinExistence type="inferred from homology"/>
<dbReference type="InterPro" id="IPR058240">
    <property type="entry name" value="rSAM_sf"/>
</dbReference>
<evidence type="ECO:0000256" key="4">
    <source>
        <dbReference type="ARBA" id="ARBA00022485"/>
    </source>
</evidence>
<dbReference type="InterPro" id="IPR007197">
    <property type="entry name" value="rSAM"/>
</dbReference>
<dbReference type="PANTHER" id="PTHR43787:SF13">
    <property type="entry name" value="FEMO COFACTOR BIOSYNTHESIS PROTEIN NIFB"/>
    <property type="match status" value="1"/>
</dbReference>